<dbReference type="EMBL" id="FOVJ01000005">
    <property type="protein sequence ID" value="SFN95713.1"/>
    <property type="molecule type" value="Genomic_DNA"/>
</dbReference>
<dbReference type="InterPro" id="IPR006016">
    <property type="entry name" value="UspA"/>
</dbReference>
<accession>A0A1I5D942</accession>
<gene>
    <name evidence="4" type="ORF">SAMN05216386_2242</name>
</gene>
<name>A0A1I5D942_9PROT</name>
<dbReference type="Pfam" id="PF00582">
    <property type="entry name" value="Usp"/>
    <property type="match status" value="1"/>
</dbReference>
<keyword evidence="5" id="KW-1185">Reference proteome</keyword>
<evidence type="ECO:0000313" key="4">
    <source>
        <dbReference type="EMBL" id="SFN95713.1"/>
    </source>
</evidence>
<organism evidence="4 5">
    <name type="scientific">Nitrosospira briensis</name>
    <dbReference type="NCBI Taxonomy" id="35799"/>
    <lineage>
        <taxon>Bacteria</taxon>
        <taxon>Pseudomonadati</taxon>
        <taxon>Pseudomonadota</taxon>
        <taxon>Betaproteobacteria</taxon>
        <taxon>Nitrosomonadales</taxon>
        <taxon>Nitrosomonadaceae</taxon>
        <taxon>Nitrosospira</taxon>
    </lineage>
</organism>
<dbReference type="InterPro" id="IPR014729">
    <property type="entry name" value="Rossmann-like_a/b/a_fold"/>
</dbReference>
<evidence type="ECO:0000256" key="2">
    <source>
        <dbReference type="PIRNR" id="PIRNR006276"/>
    </source>
</evidence>
<feature type="domain" description="UspA" evidence="3">
    <location>
        <begin position="4"/>
        <end position="143"/>
    </location>
</feature>
<dbReference type="Gene3D" id="3.40.50.620">
    <property type="entry name" value="HUPs"/>
    <property type="match status" value="1"/>
</dbReference>
<dbReference type="InterPro" id="IPR006015">
    <property type="entry name" value="Universal_stress_UspA"/>
</dbReference>
<comment type="subcellular location">
    <subcellularLocation>
        <location evidence="2">Cytoplasm</location>
    </subcellularLocation>
</comment>
<evidence type="ECO:0000259" key="3">
    <source>
        <dbReference type="Pfam" id="PF00582"/>
    </source>
</evidence>
<proteinExistence type="inferred from homology"/>
<reference evidence="5" key="1">
    <citation type="submission" date="2016-10" db="EMBL/GenBank/DDBJ databases">
        <authorList>
            <person name="Varghese N."/>
        </authorList>
    </citation>
    <scope>NUCLEOTIDE SEQUENCE [LARGE SCALE GENOMIC DNA]</scope>
    <source>
        <strain evidence="5">Nsp8</strain>
    </source>
</reference>
<dbReference type="AlphaFoldDB" id="A0A1I5D942"/>
<evidence type="ECO:0000256" key="1">
    <source>
        <dbReference type="ARBA" id="ARBA00008791"/>
    </source>
</evidence>
<dbReference type="PIRSF" id="PIRSF006276">
    <property type="entry name" value="UspA"/>
    <property type="match status" value="1"/>
</dbReference>
<dbReference type="RefSeq" id="WP_074797414.1">
    <property type="nucleotide sequence ID" value="NZ_FOVJ01000005.1"/>
</dbReference>
<dbReference type="PANTHER" id="PTHR46268:SF15">
    <property type="entry name" value="UNIVERSAL STRESS PROTEIN HP_0031"/>
    <property type="match status" value="1"/>
</dbReference>
<dbReference type="PANTHER" id="PTHR46268">
    <property type="entry name" value="STRESS RESPONSE PROTEIN NHAX"/>
    <property type="match status" value="1"/>
</dbReference>
<dbReference type="PRINTS" id="PR01438">
    <property type="entry name" value="UNVRSLSTRESS"/>
</dbReference>
<keyword evidence="2" id="KW-0963">Cytoplasm</keyword>
<sequence>MDNYHHILIALDFSEHGNHVIRKATHLARIFRAKLSIIHVLDNIPMPDTAYGTVIPLNERSTYELLETEKSKLKQIGDQLKVDAECRWMVWGVPGKEIVRLAEQEHMDLIVIGSHGRHGLALLLGSTASDVLHHAKCDVMAIRLQDEAAEDEPLTEKAALGSSA</sequence>
<protein>
    <recommendedName>
        <fullName evidence="2">Universal stress protein</fullName>
    </recommendedName>
</protein>
<dbReference type="STRING" id="1266925.GCA_000619905_02601"/>
<comment type="similarity">
    <text evidence="1 2">Belongs to the universal stress protein A family.</text>
</comment>
<evidence type="ECO:0000313" key="5">
    <source>
        <dbReference type="Proteomes" id="UP000183107"/>
    </source>
</evidence>
<dbReference type="GO" id="GO:0005737">
    <property type="term" value="C:cytoplasm"/>
    <property type="evidence" value="ECO:0007669"/>
    <property type="project" value="UniProtKB-SubCell"/>
</dbReference>
<dbReference type="OrthoDB" id="5295044at2"/>
<dbReference type="Proteomes" id="UP000183107">
    <property type="component" value="Unassembled WGS sequence"/>
</dbReference>
<dbReference type="SUPFAM" id="SSF52402">
    <property type="entry name" value="Adenine nucleotide alpha hydrolases-like"/>
    <property type="match status" value="1"/>
</dbReference>